<feature type="domain" description="Large ribosomal subunit protein uL5 C-terminal" evidence="6">
    <location>
        <begin position="89"/>
        <end position="173"/>
    </location>
</feature>
<dbReference type="InterPro" id="IPR031309">
    <property type="entry name" value="Ribosomal_uL5_C"/>
</dbReference>
<dbReference type="RefSeq" id="YP_009720849.1">
    <property type="nucleotide sequence ID" value="NC_045363.1"/>
</dbReference>
<proteinExistence type="inferred from homology"/>
<accession>A0A650AR78</accession>
<dbReference type="Gene3D" id="3.30.1440.10">
    <property type="match status" value="1"/>
</dbReference>
<dbReference type="AlphaFoldDB" id="A0A650AR78"/>
<dbReference type="Pfam" id="PF00281">
    <property type="entry name" value="Ribosomal_L5"/>
    <property type="match status" value="1"/>
</dbReference>
<evidence type="ECO:0000256" key="3">
    <source>
        <dbReference type="ARBA" id="ARBA00023274"/>
    </source>
</evidence>
<dbReference type="InterPro" id="IPR031310">
    <property type="entry name" value="Ribosomal_uL5_N"/>
</dbReference>
<keyword evidence="3 4" id="KW-0687">Ribonucleoprotein</keyword>
<dbReference type="GeneID" id="42909344"/>
<feature type="domain" description="Large ribosomal subunit protein uL5 N-terminal" evidence="5">
    <location>
        <begin position="28"/>
        <end position="84"/>
    </location>
</feature>
<dbReference type="PANTHER" id="PTHR11994">
    <property type="entry name" value="60S RIBOSOMAL PROTEIN L11-RELATED"/>
    <property type="match status" value="1"/>
</dbReference>
<dbReference type="InterPro" id="IPR022803">
    <property type="entry name" value="Ribosomal_uL5_dom_sf"/>
</dbReference>
<evidence type="ECO:0000256" key="1">
    <source>
        <dbReference type="ARBA" id="ARBA00008553"/>
    </source>
</evidence>
<sequence>MFNLSSAFEKHYKQILCEDLLLKLNLPNINQMPKITQTILSTTSERVATNQAFIVHTVSGLELISGQKLLITKAKKSISTFKLREKQIIGAKVNLRQHLMYHFLEKTFFIVLPRCRSLCTKEMPSRSTKSENLLANYNFGFDEEFILYPELESHYEFFEYLKGCNINISIGPKSTLISVKKLLLTGFYIIL</sequence>
<evidence type="ECO:0000313" key="7">
    <source>
        <dbReference type="EMBL" id="QGP70654.1"/>
    </source>
</evidence>
<dbReference type="InterPro" id="IPR020929">
    <property type="entry name" value="Ribosomal_uL5_CS"/>
</dbReference>
<dbReference type="InterPro" id="IPR002132">
    <property type="entry name" value="Ribosomal_uL5"/>
</dbReference>
<evidence type="ECO:0000256" key="2">
    <source>
        <dbReference type="ARBA" id="ARBA00022980"/>
    </source>
</evidence>
<protein>
    <submittedName>
        <fullName evidence="7">Ribosomal protein L5</fullName>
    </submittedName>
</protein>
<keyword evidence="2 4" id="KW-0689">Ribosomal protein</keyword>
<dbReference type="EMBL" id="MN642088">
    <property type="protein sequence ID" value="QGP70654.1"/>
    <property type="molecule type" value="Genomic_DNA"/>
</dbReference>
<dbReference type="PROSITE" id="PS00358">
    <property type="entry name" value="RIBOSOMAL_L5"/>
    <property type="match status" value="1"/>
</dbReference>
<organism evidence="7">
    <name type="scientific">Scherffelia dubia</name>
    <name type="common">Green alga</name>
    <name type="synonym">Chlamydomonas dubia</name>
    <dbReference type="NCBI Taxonomy" id="3190"/>
    <lineage>
        <taxon>Eukaryota</taxon>
        <taxon>Viridiplantae</taxon>
        <taxon>Chlorophyta</taxon>
        <taxon>core chlorophytes</taxon>
        <taxon>Chlorodendrophyceae</taxon>
        <taxon>Chlorodendrales</taxon>
        <taxon>Chlorodendraceae</taxon>
        <taxon>Scherffelia</taxon>
    </lineage>
</organism>
<gene>
    <name evidence="7" type="primary">rpl5</name>
</gene>
<dbReference type="GO" id="GO:0003735">
    <property type="term" value="F:structural constituent of ribosome"/>
    <property type="evidence" value="ECO:0007669"/>
    <property type="project" value="InterPro"/>
</dbReference>
<geneLocation type="mitochondrion" evidence="7"/>
<dbReference type="Pfam" id="PF00673">
    <property type="entry name" value="Ribosomal_L5_C"/>
    <property type="match status" value="1"/>
</dbReference>
<evidence type="ECO:0000256" key="4">
    <source>
        <dbReference type="RuleBase" id="RU003930"/>
    </source>
</evidence>
<evidence type="ECO:0000259" key="6">
    <source>
        <dbReference type="Pfam" id="PF00673"/>
    </source>
</evidence>
<evidence type="ECO:0000259" key="5">
    <source>
        <dbReference type="Pfam" id="PF00281"/>
    </source>
</evidence>
<name>A0A650AR78_SCHDU</name>
<dbReference type="GO" id="GO:1990904">
    <property type="term" value="C:ribonucleoprotein complex"/>
    <property type="evidence" value="ECO:0007669"/>
    <property type="project" value="UniProtKB-KW"/>
</dbReference>
<dbReference type="SUPFAM" id="SSF55282">
    <property type="entry name" value="RL5-like"/>
    <property type="match status" value="1"/>
</dbReference>
<dbReference type="PIRSF" id="PIRSF002161">
    <property type="entry name" value="Ribosomal_L5"/>
    <property type="match status" value="1"/>
</dbReference>
<keyword evidence="7" id="KW-0496">Mitochondrion</keyword>
<dbReference type="GO" id="GO:0006412">
    <property type="term" value="P:translation"/>
    <property type="evidence" value="ECO:0007669"/>
    <property type="project" value="InterPro"/>
</dbReference>
<reference evidence="7" key="1">
    <citation type="submission" date="2019-11" db="EMBL/GenBank/DDBJ databases">
        <title>Complete mitogenomes of the chlorophyte green algae Scherffelia dubia and Tetraselmis sp. CCMP 881 (Chlorodendrophyceae).</title>
        <authorList>
            <person name="Turmel M."/>
            <person name="Otis C."/>
            <person name="de Cambiaire J.-C."/>
            <person name="Lemieux C."/>
        </authorList>
    </citation>
    <scope>NUCLEOTIDE SEQUENCE</scope>
</reference>
<dbReference type="GO" id="GO:0005840">
    <property type="term" value="C:ribosome"/>
    <property type="evidence" value="ECO:0007669"/>
    <property type="project" value="UniProtKB-KW"/>
</dbReference>
<comment type="similarity">
    <text evidence="1 4">Belongs to the universal ribosomal protein uL5 family.</text>
</comment>